<dbReference type="EMBL" id="BLLF01001800">
    <property type="protein sequence ID" value="GFH21293.1"/>
    <property type="molecule type" value="Genomic_DNA"/>
</dbReference>
<dbReference type="GO" id="GO:0035556">
    <property type="term" value="P:intracellular signal transduction"/>
    <property type="evidence" value="ECO:0007669"/>
    <property type="project" value="InterPro"/>
</dbReference>
<dbReference type="PANTHER" id="PTHR43081">
    <property type="entry name" value="ADENYLATE CYCLASE, TERMINAL-DIFFERENTIATION SPECIFIC-RELATED"/>
    <property type="match status" value="1"/>
</dbReference>
<evidence type="ECO:0000313" key="2">
    <source>
        <dbReference type="Proteomes" id="UP000485058"/>
    </source>
</evidence>
<proteinExistence type="predicted"/>
<dbReference type="InterPro" id="IPR029787">
    <property type="entry name" value="Nucleotide_cyclase"/>
</dbReference>
<reference evidence="1 2" key="1">
    <citation type="submission" date="2020-02" db="EMBL/GenBank/DDBJ databases">
        <title>Draft genome sequence of Haematococcus lacustris strain NIES-144.</title>
        <authorList>
            <person name="Morimoto D."/>
            <person name="Nakagawa S."/>
            <person name="Yoshida T."/>
            <person name="Sawayama S."/>
        </authorList>
    </citation>
    <scope>NUCLEOTIDE SEQUENCE [LARGE SCALE GENOMIC DNA]</scope>
    <source>
        <strain evidence="1 2">NIES-144</strain>
    </source>
</reference>
<dbReference type="CDD" id="cd07302">
    <property type="entry name" value="CHD"/>
    <property type="match status" value="1"/>
</dbReference>
<dbReference type="Gene3D" id="3.30.70.1230">
    <property type="entry name" value="Nucleotide cyclase"/>
    <property type="match status" value="2"/>
</dbReference>
<dbReference type="SUPFAM" id="SSF55073">
    <property type="entry name" value="Nucleotide cyclase"/>
    <property type="match status" value="1"/>
</dbReference>
<evidence type="ECO:0000313" key="1">
    <source>
        <dbReference type="EMBL" id="GFH21293.1"/>
    </source>
</evidence>
<protein>
    <submittedName>
        <fullName evidence="1">Guanylate cyclase domain-containing protein</fullName>
    </submittedName>
</protein>
<dbReference type="InterPro" id="IPR001054">
    <property type="entry name" value="A/G_cyclase"/>
</dbReference>
<sequence length="317" mass="33000">MGMHTGITDPADVVFEPVSGRTIYTGPCMELARAVSDAAPGGGLLLSAEAFVRLPHSSLAPTTTVDELVNGGSMLTSSLSRAAATFSRSIAAAHIAEDSTNSLSSSPWLPTLDSVGTQCWCCTGTSFAPTGTATIAFANVVHAASLLSEVPTAARQALNTFQAVCLAALTQHQGYAVELVDGLLLAAFHEPWHAIVWALDCQQAMAHQAWPAELLDHLAGLGKPPRLDVGRVAATVMPQTGRIHYRGKVMNRAARVCSRCLPGQVLATGLVWEYSAQQGGLQAAGVRGDALGPAEMKGVPGLIELVHCYLGPPDCPA</sequence>
<organism evidence="1 2">
    <name type="scientific">Haematococcus lacustris</name>
    <name type="common">Green alga</name>
    <name type="synonym">Haematococcus pluvialis</name>
    <dbReference type="NCBI Taxonomy" id="44745"/>
    <lineage>
        <taxon>Eukaryota</taxon>
        <taxon>Viridiplantae</taxon>
        <taxon>Chlorophyta</taxon>
        <taxon>core chlorophytes</taxon>
        <taxon>Chlorophyceae</taxon>
        <taxon>CS clade</taxon>
        <taxon>Chlamydomonadales</taxon>
        <taxon>Haematococcaceae</taxon>
        <taxon>Haematococcus</taxon>
    </lineage>
</organism>
<dbReference type="GO" id="GO:0009190">
    <property type="term" value="P:cyclic nucleotide biosynthetic process"/>
    <property type="evidence" value="ECO:0007669"/>
    <property type="project" value="InterPro"/>
</dbReference>
<dbReference type="AlphaFoldDB" id="A0A699ZFF3"/>
<dbReference type="Proteomes" id="UP000485058">
    <property type="component" value="Unassembled WGS sequence"/>
</dbReference>
<gene>
    <name evidence="1" type="ORF">HaLaN_18566</name>
</gene>
<dbReference type="InterPro" id="IPR050697">
    <property type="entry name" value="Adenylyl/Guanylyl_Cyclase_3/4"/>
</dbReference>
<feature type="non-terminal residue" evidence="1">
    <location>
        <position position="1"/>
    </location>
</feature>
<accession>A0A699ZFF3</accession>
<dbReference type="PANTHER" id="PTHR43081:SF1">
    <property type="entry name" value="ADENYLATE CYCLASE, TERMINAL-DIFFERENTIATION SPECIFIC"/>
    <property type="match status" value="1"/>
</dbReference>
<keyword evidence="2" id="KW-1185">Reference proteome</keyword>
<comment type="caution">
    <text evidence="1">The sequence shown here is derived from an EMBL/GenBank/DDBJ whole genome shotgun (WGS) entry which is preliminary data.</text>
</comment>
<name>A0A699ZFF3_HAELA</name>
<feature type="non-terminal residue" evidence="1">
    <location>
        <position position="317"/>
    </location>
</feature>